<dbReference type="Gene3D" id="3.30.70.100">
    <property type="match status" value="1"/>
</dbReference>
<protein>
    <submittedName>
        <fullName evidence="2">Antibiotic biosynthesis monooxygenase</fullName>
    </submittedName>
</protein>
<dbReference type="SUPFAM" id="SSF54909">
    <property type="entry name" value="Dimeric alpha+beta barrel"/>
    <property type="match status" value="1"/>
</dbReference>
<reference evidence="2 3" key="1">
    <citation type="submission" date="2020-05" db="EMBL/GenBank/DDBJ databases">
        <title>Erythrobacter mangrovi sp. nov., isolated from rhizosphere soil of mangrove plant (Kandelia candel).</title>
        <authorList>
            <person name="Ye Y.H."/>
        </authorList>
    </citation>
    <scope>NUCLEOTIDE SEQUENCE [LARGE SCALE GENOMIC DNA]</scope>
    <source>
        <strain evidence="2 3">EB310</strain>
    </source>
</reference>
<feature type="domain" description="ABM" evidence="1">
    <location>
        <begin position="19"/>
        <end position="66"/>
    </location>
</feature>
<evidence type="ECO:0000313" key="2">
    <source>
        <dbReference type="EMBL" id="QKG70416.1"/>
    </source>
</evidence>
<sequence length="104" mass="11215">MTYARIGIFETDGAPVQPVLALFRDRVVARFGALSGFLGYQAFTATDDRRFVGISYWSSLEALEASAEVALQAREDAADLGAQTVGEPLITREGFDTRMVPGAP</sequence>
<dbReference type="Pfam" id="PF03992">
    <property type="entry name" value="ABM"/>
    <property type="match status" value="1"/>
</dbReference>
<dbReference type="EMBL" id="CP053921">
    <property type="protein sequence ID" value="QKG70416.1"/>
    <property type="molecule type" value="Genomic_DNA"/>
</dbReference>
<dbReference type="InterPro" id="IPR007138">
    <property type="entry name" value="ABM_dom"/>
</dbReference>
<keyword evidence="2" id="KW-0560">Oxidoreductase</keyword>
<evidence type="ECO:0000259" key="1">
    <source>
        <dbReference type="Pfam" id="PF03992"/>
    </source>
</evidence>
<organism evidence="2 3">
    <name type="scientific">Erythrobacter mangrovi</name>
    <dbReference type="NCBI Taxonomy" id="2739433"/>
    <lineage>
        <taxon>Bacteria</taxon>
        <taxon>Pseudomonadati</taxon>
        <taxon>Pseudomonadota</taxon>
        <taxon>Alphaproteobacteria</taxon>
        <taxon>Sphingomonadales</taxon>
        <taxon>Erythrobacteraceae</taxon>
        <taxon>Erythrobacter/Porphyrobacter group</taxon>
        <taxon>Erythrobacter</taxon>
    </lineage>
</organism>
<evidence type="ECO:0000313" key="3">
    <source>
        <dbReference type="Proteomes" id="UP000504693"/>
    </source>
</evidence>
<accession>A0A7D3XTX6</accession>
<proteinExistence type="predicted"/>
<dbReference type="GO" id="GO:0004497">
    <property type="term" value="F:monooxygenase activity"/>
    <property type="evidence" value="ECO:0007669"/>
    <property type="project" value="UniProtKB-KW"/>
</dbReference>
<gene>
    <name evidence="2" type="ORF">HQR01_03015</name>
</gene>
<dbReference type="Proteomes" id="UP000504693">
    <property type="component" value="Chromosome"/>
</dbReference>
<dbReference type="KEGG" id="emv:HQR01_03015"/>
<keyword evidence="3" id="KW-1185">Reference proteome</keyword>
<name>A0A7D3XTX6_9SPHN</name>
<keyword evidence="2" id="KW-0503">Monooxygenase</keyword>
<dbReference type="RefSeq" id="WP_173212434.1">
    <property type="nucleotide sequence ID" value="NZ_CP053921.1"/>
</dbReference>
<dbReference type="AlphaFoldDB" id="A0A7D3XTX6"/>
<dbReference type="InterPro" id="IPR011008">
    <property type="entry name" value="Dimeric_a/b-barrel"/>
</dbReference>